<dbReference type="RefSeq" id="WP_158135421.1">
    <property type="nucleotide sequence ID" value="NZ_CAWPVW010000065.1"/>
</dbReference>
<dbReference type="PANTHER" id="PTHR43048">
    <property type="entry name" value="METHYLMALONYL-COA EPIMERASE"/>
    <property type="match status" value="1"/>
</dbReference>
<dbReference type="Proteomes" id="UP001253463">
    <property type="component" value="Unassembled WGS sequence"/>
</dbReference>
<dbReference type="InterPro" id="IPR004360">
    <property type="entry name" value="Glyas_Fos-R_dOase_dom"/>
</dbReference>
<evidence type="ECO:0000313" key="3">
    <source>
        <dbReference type="EMBL" id="ELN6931226.1"/>
    </source>
</evidence>
<keyword evidence="1" id="KW-0479">Metal-binding</keyword>
<dbReference type="Pfam" id="PF00903">
    <property type="entry name" value="Glyoxalase"/>
    <property type="match status" value="1"/>
</dbReference>
<protein>
    <submittedName>
        <fullName evidence="3">VOC family protein</fullName>
    </submittedName>
</protein>
<dbReference type="AlphaFoldDB" id="A0AAI9CRT9"/>
<feature type="domain" description="VOC" evidence="2">
    <location>
        <begin position="5"/>
        <end position="131"/>
    </location>
</feature>
<organism evidence="3 4">
    <name type="scientific">Vibrio navarrensis</name>
    <dbReference type="NCBI Taxonomy" id="29495"/>
    <lineage>
        <taxon>Bacteria</taxon>
        <taxon>Pseudomonadati</taxon>
        <taxon>Pseudomonadota</taxon>
        <taxon>Gammaproteobacteria</taxon>
        <taxon>Vibrionales</taxon>
        <taxon>Vibrionaceae</taxon>
        <taxon>Vibrio</taxon>
    </lineage>
</organism>
<accession>A0AAI9CRT9</accession>
<gene>
    <name evidence="3" type="ORF">RZY48_000600</name>
</gene>
<comment type="caution">
    <text evidence="3">The sequence shown here is derived from an EMBL/GenBank/DDBJ whole genome shotgun (WGS) entry which is preliminary data.</text>
</comment>
<dbReference type="InterPro" id="IPR029068">
    <property type="entry name" value="Glyas_Bleomycin-R_OHBP_Dase"/>
</dbReference>
<dbReference type="InterPro" id="IPR051785">
    <property type="entry name" value="MMCE/EMCE_epimerase"/>
</dbReference>
<dbReference type="GO" id="GO:0004493">
    <property type="term" value="F:methylmalonyl-CoA epimerase activity"/>
    <property type="evidence" value="ECO:0007669"/>
    <property type="project" value="TreeGrafter"/>
</dbReference>
<dbReference type="GO" id="GO:0046872">
    <property type="term" value="F:metal ion binding"/>
    <property type="evidence" value="ECO:0007669"/>
    <property type="project" value="UniProtKB-KW"/>
</dbReference>
<dbReference type="EMBL" id="ABNSCA010000001">
    <property type="protein sequence ID" value="ELN6931226.1"/>
    <property type="molecule type" value="Genomic_DNA"/>
</dbReference>
<proteinExistence type="predicted"/>
<name>A0AAI9CRT9_9VIBR</name>
<dbReference type="GO" id="GO:0046491">
    <property type="term" value="P:L-methylmalonyl-CoA metabolic process"/>
    <property type="evidence" value="ECO:0007669"/>
    <property type="project" value="TreeGrafter"/>
</dbReference>
<sequence>MANVRLAHIALNCQDPIATERFYSQFFGFERTRVYDPGENQVVMIKLGECYLELFRASEPRPMAPPEKDGYAFTGMRHFCLEVEDLDALLKQLGQAAPLSLGPLDMSQYIAGMQVAWVKDPDGNIVELNQGYRDEANPPPLVTE</sequence>
<evidence type="ECO:0000259" key="2">
    <source>
        <dbReference type="PROSITE" id="PS51819"/>
    </source>
</evidence>
<dbReference type="CDD" id="cd06587">
    <property type="entry name" value="VOC"/>
    <property type="match status" value="1"/>
</dbReference>
<dbReference type="InterPro" id="IPR037523">
    <property type="entry name" value="VOC_core"/>
</dbReference>
<dbReference type="SUPFAM" id="SSF54593">
    <property type="entry name" value="Glyoxalase/Bleomycin resistance protein/Dihydroxybiphenyl dioxygenase"/>
    <property type="match status" value="1"/>
</dbReference>
<dbReference type="PROSITE" id="PS51819">
    <property type="entry name" value="VOC"/>
    <property type="match status" value="1"/>
</dbReference>
<dbReference type="Gene3D" id="3.10.180.10">
    <property type="entry name" value="2,3-Dihydroxybiphenyl 1,2-Dioxygenase, domain 1"/>
    <property type="match status" value="1"/>
</dbReference>
<reference evidence="3" key="1">
    <citation type="submission" date="2023-10" db="EMBL/GenBank/DDBJ databases">
        <authorList>
            <consortium name="PulseNet: The National Subtyping Network for Foodborne Disease Surveillance"/>
        </authorList>
    </citation>
    <scope>NUCLEOTIDE SEQUENCE</scope>
    <source>
        <strain evidence="3">PNUSAV004886</strain>
    </source>
</reference>
<dbReference type="PANTHER" id="PTHR43048:SF3">
    <property type="entry name" value="METHYLMALONYL-COA EPIMERASE, MITOCHONDRIAL"/>
    <property type="match status" value="1"/>
</dbReference>
<evidence type="ECO:0000256" key="1">
    <source>
        <dbReference type="ARBA" id="ARBA00022723"/>
    </source>
</evidence>
<evidence type="ECO:0000313" key="4">
    <source>
        <dbReference type="Proteomes" id="UP001253463"/>
    </source>
</evidence>